<evidence type="ECO:0000256" key="3">
    <source>
        <dbReference type="ARBA" id="ARBA00022695"/>
    </source>
</evidence>
<gene>
    <name evidence="4" type="ORF">C8D82_12745</name>
</gene>
<evidence type="ECO:0000256" key="1">
    <source>
        <dbReference type="ARBA" id="ARBA00010401"/>
    </source>
</evidence>
<protein>
    <submittedName>
        <fullName evidence="4">UDP-N-acetylglucosamine/UDP-N-acetylgalactosamine diphosphorylase</fullName>
    </submittedName>
</protein>
<dbReference type="GO" id="GO:0070569">
    <property type="term" value="F:uridylyltransferase activity"/>
    <property type="evidence" value="ECO:0007669"/>
    <property type="project" value="InterPro"/>
</dbReference>
<comment type="caution">
    <text evidence="4">The sequence shown here is derived from an EMBL/GenBank/DDBJ whole genome shotgun (WGS) entry which is preliminary data.</text>
</comment>
<dbReference type="GeneID" id="78296424"/>
<proteinExistence type="inferred from homology"/>
<dbReference type="EMBL" id="QEKH01000027">
    <property type="protein sequence ID" value="PVY38283.1"/>
    <property type="molecule type" value="Genomic_DNA"/>
</dbReference>
<evidence type="ECO:0000256" key="2">
    <source>
        <dbReference type="ARBA" id="ARBA00022679"/>
    </source>
</evidence>
<comment type="similarity">
    <text evidence="1">Belongs to the UDPGP type 1 family.</text>
</comment>
<accession>A0A2U1APD1</accession>
<dbReference type="PANTHER" id="PTHR11952">
    <property type="entry name" value="UDP- GLUCOSE PYROPHOSPHORYLASE"/>
    <property type="match status" value="1"/>
</dbReference>
<reference evidence="4 5" key="1">
    <citation type="submission" date="2018-04" db="EMBL/GenBank/DDBJ databases">
        <title>Genomic Encyclopedia of Type Strains, Phase IV (KMG-IV): sequencing the most valuable type-strain genomes for metagenomic binning, comparative biology and taxonomic classification.</title>
        <authorList>
            <person name="Goeker M."/>
        </authorList>
    </citation>
    <scope>NUCLEOTIDE SEQUENCE [LARGE SCALE GENOMIC DNA]</scope>
    <source>
        <strain evidence="4 5">DSM 14823</strain>
    </source>
</reference>
<dbReference type="InterPro" id="IPR029044">
    <property type="entry name" value="Nucleotide-diphossugar_trans"/>
</dbReference>
<dbReference type="RefSeq" id="WP_165833111.1">
    <property type="nucleotide sequence ID" value="NZ_CABMMC010000241.1"/>
</dbReference>
<evidence type="ECO:0000313" key="5">
    <source>
        <dbReference type="Proteomes" id="UP000245959"/>
    </source>
</evidence>
<evidence type="ECO:0000313" key="4">
    <source>
        <dbReference type="EMBL" id="PVY38283.1"/>
    </source>
</evidence>
<sequence length="475" mass="52307">MDRYQELHAKLAAAGQQQLLRFWSQLDADQQARLAGQLDDIDFAELEKLIKEYVLLRPKTQIPEDLGPAPYFPLVPRDEEQKALYAKAQARGEELLRAGRVCCLTVAGGQGTRLGFDGPKGTYPIAPVTGKTLFQYFAESILRTGEKFGCRLTWYIMTSLLNREATEAFFKEHAFFGLAPEQVFFFTQGTMPAIGYDGKLLLAEKDSLSLSPNGHGGTLLALRKSGALARMEAEKTDCISYFQVDNPLIPVVNPFFLGMHDLEKSEMSAIMLAKTGPFEKLGNFCVTNGHLEIIEYSDLPAELAESRNPDGTLRFIAGSPAIHMISRAFVEKLTAGGSLKLPWHRADKKVPFVDEAGNPVKPAEPNAVKLESFIFDAMPLASRTMVLEGKREDLFAPTKNPTGVDSVESCRAMLIDRDARRLEAAGVKVARDAEGKVAAEIEVSPRAVCDDADAAEYVKAHNLREVAAGARLYFE</sequence>
<organism evidence="4 5">
    <name type="scientific">Victivallis vadensis</name>
    <dbReference type="NCBI Taxonomy" id="172901"/>
    <lineage>
        <taxon>Bacteria</taxon>
        <taxon>Pseudomonadati</taxon>
        <taxon>Lentisphaerota</taxon>
        <taxon>Lentisphaeria</taxon>
        <taxon>Victivallales</taxon>
        <taxon>Victivallaceae</taxon>
        <taxon>Victivallis</taxon>
    </lineage>
</organism>
<dbReference type="Pfam" id="PF01704">
    <property type="entry name" value="UDPGP"/>
    <property type="match status" value="1"/>
</dbReference>
<dbReference type="InterPro" id="IPR039741">
    <property type="entry name" value="UDP-sugar_pyrophosphorylase"/>
</dbReference>
<dbReference type="InterPro" id="IPR002618">
    <property type="entry name" value="UDPGP_fam"/>
</dbReference>
<dbReference type="Proteomes" id="UP000245959">
    <property type="component" value="Unassembled WGS sequence"/>
</dbReference>
<dbReference type="CDD" id="cd04193">
    <property type="entry name" value="UDPGlcNAc_PPase"/>
    <property type="match status" value="1"/>
</dbReference>
<keyword evidence="2" id="KW-0808">Transferase</keyword>
<dbReference type="Gene3D" id="3.90.550.10">
    <property type="entry name" value="Spore Coat Polysaccharide Biosynthesis Protein SpsA, Chain A"/>
    <property type="match status" value="1"/>
</dbReference>
<dbReference type="PANTHER" id="PTHR11952:SF2">
    <property type="entry name" value="LD24639P"/>
    <property type="match status" value="1"/>
</dbReference>
<keyword evidence="3" id="KW-0548">Nucleotidyltransferase</keyword>
<dbReference type="SUPFAM" id="SSF53448">
    <property type="entry name" value="Nucleotide-diphospho-sugar transferases"/>
    <property type="match status" value="1"/>
</dbReference>
<dbReference type="AlphaFoldDB" id="A0A2U1APD1"/>
<keyword evidence="5" id="KW-1185">Reference proteome</keyword>
<name>A0A2U1APD1_9BACT</name>